<organism evidence="2">
    <name type="scientific">marine sediment metagenome</name>
    <dbReference type="NCBI Taxonomy" id="412755"/>
    <lineage>
        <taxon>unclassified sequences</taxon>
        <taxon>metagenomes</taxon>
        <taxon>ecological metagenomes</taxon>
    </lineage>
</organism>
<feature type="coiled-coil region" evidence="1">
    <location>
        <begin position="4"/>
        <end position="31"/>
    </location>
</feature>
<name>A0A0F8X3I9_9ZZZZ</name>
<reference evidence="2" key="1">
    <citation type="journal article" date="2015" name="Nature">
        <title>Complex archaea that bridge the gap between prokaryotes and eukaryotes.</title>
        <authorList>
            <person name="Spang A."/>
            <person name="Saw J.H."/>
            <person name="Jorgensen S.L."/>
            <person name="Zaremba-Niedzwiedzka K."/>
            <person name="Martijn J."/>
            <person name="Lind A.E."/>
            <person name="van Eijk R."/>
            <person name="Schleper C."/>
            <person name="Guy L."/>
            <person name="Ettema T.J."/>
        </authorList>
    </citation>
    <scope>NUCLEOTIDE SEQUENCE</scope>
</reference>
<keyword evidence="1" id="KW-0175">Coiled coil</keyword>
<dbReference type="AlphaFoldDB" id="A0A0F8X3I9"/>
<feature type="non-terminal residue" evidence="2">
    <location>
        <position position="71"/>
    </location>
</feature>
<accession>A0A0F8X3I9</accession>
<gene>
    <name evidence="2" type="ORF">LCGC14_2993700</name>
</gene>
<evidence type="ECO:0000313" key="2">
    <source>
        <dbReference type="EMBL" id="KKK63493.1"/>
    </source>
</evidence>
<dbReference type="EMBL" id="LAZR01061486">
    <property type="protein sequence ID" value="KKK63493.1"/>
    <property type="molecule type" value="Genomic_DNA"/>
</dbReference>
<proteinExistence type="predicted"/>
<sequence length="71" mass="8091">MVKILGLETENQEIEEEIRETAKKLLAEKQVDVIIGYTTGTLPLTSSPIMIRNEEDVDKLIWNNLCYVNLA</sequence>
<evidence type="ECO:0000256" key="1">
    <source>
        <dbReference type="SAM" id="Coils"/>
    </source>
</evidence>
<comment type="caution">
    <text evidence="2">The sequence shown here is derived from an EMBL/GenBank/DDBJ whole genome shotgun (WGS) entry which is preliminary data.</text>
</comment>
<protein>
    <submittedName>
        <fullName evidence="2">Uncharacterized protein</fullName>
    </submittedName>
</protein>